<evidence type="ECO:0000256" key="1">
    <source>
        <dbReference type="ARBA" id="ARBA00023172"/>
    </source>
</evidence>
<feature type="domain" description="Tyr recombinase" evidence="3">
    <location>
        <begin position="167"/>
        <end position="399"/>
    </location>
</feature>
<dbReference type="AlphaFoldDB" id="A0A0U2M5Q3"/>
<dbReference type="SUPFAM" id="SSF56349">
    <property type="entry name" value="DNA breaking-rejoining enzymes"/>
    <property type="match status" value="1"/>
</dbReference>
<protein>
    <submittedName>
        <fullName evidence="4">Integrase</fullName>
    </submittedName>
</protein>
<reference evidence="5" key="1">
    <citation type="submission" date="2015-12" db="EMBL/GenBank/DDBJ databases">
        <title>Complete genome sequences of two moderately thermophilic Paenibacillus species.</title>
        <authorList>
            <person name="Butler R.III."/>
            <person name="Wang J."/>
            <person name="Stark B.C."/>
            <person name="Pombert J.-F."/>
        </authorList>
    </citation>
    <scope>NUCLEOTIDE SEQUENCE [LARGE SCALE GENOMIC DNA]</scope>
    <source>
        <strain evidence="5">32O-Y</strain>
    </source>
</reference>
<dbReference type="Gene3D" id="1.10.443.10">
    <property type="entry name" value="Intergrase catalytic core"/>
    <property type="match status" value="1"/>
</dbReference>
<dbReference type="GO" id="GO:0006310">
    <property type="term" value="P:DNA recombination"/>
    <property type="evidence" value="ECO:0007669"/>
    <property type="project" value="UniProtKB-KW"/>
</dbReference>
<dbReference type="EMBL" id="CP013652">
    <property type="protein sequence ID" value="ALS23184.1"/>
    <property type="molecule type" value="Genomic_DNA"/>
</dbReference>
<dbReference type="Proteomes" id="UP000061660">
    <property type="component" value="Chromosome"/>
</dbReference>
<sequence length="556" mass="65526">MKNQQIAKITPLYTDTLRQQLKQKVTQYGEFSFEDEKWYCSLKHKDNQRKYAYTLYFNKIAPKYQEIVKYYALLKRASISAINKNIIYINFFLNYFEKHFPGLELKDINKKIIASYESFLREKKSPYMCRIAYNAIQDFFKTMSEFPEFPAIPTKNKNPFPQIKENNDHKYIPKEVYKQWDAVMKNEELDIPLEFRTAYWLLRSFPNRGTEVLSLKIDCLKSFYSYYVLNVPTWKQNGGYLVEEIKAIPIIYGGHGEYVVSLIKRLQEQTKERLKKYPVAEEYYSKYLFLSFGFSFTKDENGKLKTNIPTHYNKKLYALNGEKMNREFRKLARILKIKDKNGNIYAPTTHQFRHNAVTDRRYLGGYTTEQTMVLTGHKNKNMVQKYTHPLKDIQKEILTKNLTQPEKAPVAFKTQIMNLDEKTIKRLNQNPQAYLTWEAGGKKGVGMCSYIQGCNPSGGTAVLFECYACNWFVPNANYYEAYKKELEYWENVMKETADNPKRAASFENAIRNVSLLERIIEICENGIEQYKEKIIEKIKKGEMDEPESEKNTTANT</sequence>
<feature type="coiled-coil region" evidence="2">
    <location>
        <begin position="479"/>
        <end position="533"/>
    </location>
</feature>
<organism evidence="4 5">
    <name type="scientific">Paenibacillus naphthalenovorans</name>
    <dbReference type="NCBI Taxonomy" id="162209"/>
    <lineage>
        <taxon>Bacteria</taxon>
        <taxon>Bacillati</taxon>
        <taxon>Bacillota</taxon>
        <taxon>Bacilli</taxon>
        <taxon>Bacillales</taxon>
        <taxon>Paenibacillaceae</taxon>
        <taxon>Paenibacillus</taxon>
    </lineage>
</organism>
<dbReference type="PATRIC" id="fig|162209.4.peg.2994"/>
<evidence type="ECO:0000259" key="3">
    <source>
        <dbReference type="PROSITE" id="PS51898"/>
    </source>
</evidence>
<name>A0A0U2M5Q3_9BACL</name>
<dbReference type="InterPro" id="IPR002104">
    <property type="entry name" value="Integrase_catalytic"/>
</dbReference>
<proteinExistence type="predicted"/>
<evidence type="ECO:0000256" key="2">
    <source>
        <dbReference type="SAM" id="Coils"/>
    </source>
</evidence>
<dbReference type="GO" id="GO:0003677">
    <property type="term" value="F:DNA binding"/>
    <property type="evidence" value="ECO:0007669"/>
    <property type="project" value="InterPro"/>
</dbReference>
<dbReference type="STRING" id="162209.IJ22_28110"/>
<evidence type="ECO:0000313" key="5">
    <source>
        <dbReference type="Proteomes" id="UP000061660"/>
    </source>
</evidence>
<evidence type="ECO:0000313" key="4">
    <source>
        <dbReference type="EMBL" id="ALS23184.1"/>
    </source>
</evidence>
<reference evidence="4 5" key="2">
    <citation type="journal article" date="2016" name="Genome Announc.">
        <title>Complete Genome Sequences of Two Interactive Moderate Thermophiles, Paenibacillus napthalenovorans 32O-Y and Paenibacillus sp. 32O-W.</title>
        <authorList>
            <person name="Butler R.R.III."/>
            <person name="Wang J."/>
            <person name="Stark B.C."/>
            <person name="Pombert J.F."/>
        </authorList>
    </citation>
    <scope>NUCLEOTIDE SEQUENCE [LARGE SCALE GENOMIC DNA]</scope>
    <source>
        <strain evidence="4 5">32O-Y</strain>
    </source>
</reference>
<keyword evidence="5" id="KW-1185">Reference proteome</keyword>
<dbReference type="InterPro" id="IPR011010">
    <property type="entry name" value="DNA_brk_join_enz"/>
</dbReference>
<keyword evidence="1" id="KW-0233">DNA recombination</keyword>
<dbReference type="RefSeq" id="WP_235594129.1">
    <property type="nucleotide sequence ID" value="NZ_CP013652.1"/>
</dbReference>
<keyword evidence="2" id="KW-0175">Coiled coil</keyword>
<dbReference type="InterPro" id="IPR013762">
    <property type="entry name" value="Integrase-like_cat_sf"/>
</dbReference>
<gene>
    <name evidence="4" type="ORF">IJ22_28110</name>
</gene>
<dbReference type="Pfam" id="PF00589">
    <property type="entry name" value="Phage_integrase"/>
    <property type="match status" value="1"/>
</dbReference>
<accession>A0A0U2M5Q3</accession>
<dbReference type="PROSITE" id="PS51898">
    <property type="entry name" value="TYR_RECOMBINASE"/>
    <property type="match status" value="1"/>
</dbReference>
<dbReference type="GO" id="GO:0015074">
    <property type="term" value="P:DNA integration"/>
    <property type="evidence" value="ECO:0007669"/>
    <property type="project" value="InterPro"/>
</dbReference>
<dbReference type="KEGG" id="pnp:IJ22_28110"/>